<dbReference type="GO" id="GO:0004497">
    <property type="term" value="F:monooxygenase activity"/>
    <property type="evidence" value="ECO:0007669"/>
    <property type="project" value="UniProtKB-KW"/>
</dbReference>
<dbReference type="PRINTS" id="PR00465">
    <property type="entry name" value="EP450IV"/>
</dbReference>
<proteinExistence type="inferred from homology"/>
<keyword evidence="9" id="KW-0503">Monooxygenase</keyword>
<name>A0A2T9YLD6_9FUNG</name>
<dbReference type="GO" id="GO:0020037">
    <property type="term" value="F:heme binding"/>
    <property type="evidence" value="ECO:0007669"/>
    <property type="project" value="InterPro"/>
</dbReference>
<keyword evidence="6 11" id="KW-0479">Metal-binding</keyword>
<comment type="caution">
    <text evidence="12">The sequence shown here is derived from an EMBL/GenBank/DDBJ whole genome shotgun (WGS) entry which is preliminary data.</text>
</comment>
<evidence type="ECO:0008006" key="14">
    <source>
        <dbReference type="Google" id="ProtNLM"/>
    </source>
</evidence>
<dbReference type="EMBL" id="MBFT01000332">
    <property type="protein sequence ID" value="PVU93145.1"/>
    <property type="molecule type" value="Genomic_DNA"/>
</dbReference>
<dbReference type="SUPFAM" id="SSF48264">
    <property type="entry name" value="Cytochrome P450"/>
    <property type="match status" value="1"/>
</dbReference>
<evidence type="ECO:0000256" key="1">
    <source>
        <dbReference type="ARBA" id="ARBA00001971"/>
    </source>
</evidence>
<feature type="binding site" description="axial binding residue" evidence="11">
    <location>
        <position position="361"/>
    </location>
    <ligand>
        <name>heme</name>
        <dbReference type="ChEBI" id="CHEBI:30413"/>
    </ligand>
    <ligandPart>
        <name>Fe</name>
        <dbReference type="ChEBI" id="CHEBI:18248"/>
    </ligandPart>
</feature>
<dbReference type="InterPro" id="IPR036396">
    <property type="entry name" value="Cyt_P450_sf"/>
</dbReference>
<sequence>MNKKSSFKAGEKDNITILGRDHVNEFFNYPKNILSRQNAKMDMDCSSIIVGEMAIKSRYDKYIGFLIFSQEMDFFISKEHKQYLRCVHPALKMYSMDIEYGQLQTTELKKFLHAVMFENAVYRVFGKGLSKSPKFLSYLKSLMLIPTNGSKQNIKQIQKLKNEVYEDMVNIVYNEFYRRAKYRPPKRRADMIQLILNNFKSFDIKNKKLIFGVLLMIFIRMVKTNTKYLEYVIIDIAMRRHVYVELAKEQKKLVLEHGNNIDLSVIKKMDILDSVIKESIRLASPSCFSVKRVEKRIFLSNGTEVGPNGYIGFDLNSYNKKPNIFGNNPYDFDHTRHLKSGWKLSRIAPDNLMWGLGMSMCPIHEYATASYKMFLATLIRGYRISSTEKKHPGYNLLERTCEFSVDFLPHNIAF</sequence>
<dbReference type="PANTHER" id="PTHR46206">
    <property type="entry name" value="CYTOCHROME P450"/>
    <property type="match status" value="1"/>
</dbReference>
<evidence type="ECO:0000256" key="6">
    <source>
        <dbReference type="ARBA" id="ARBA00022723"/>
    </source>
</evidence>
<dbReference type="Gene3D" id="1.10.630.10">
    <property type="entry name" value="Cytochrome P450"/>
    <property type="match status" value="1"/>
</dbReference>
<keyword evidence="9" id="KW-0560">Oxidoreductase</keyword>
<reference evidence="12 13" key="1">
    <citation type="journal article" date="2018" name="MBio">
        <title>Comparative Genomics Reveals the Core Gene Toolbox for the Fungus-Insect Symbiosis.</title>
        <authorList>
            <person name="Wang Y."/>
            <person name="Stata M."/>
            <person name="Wang W."/>
            <person name="Stajich J.E."/>
            <person name="White M.M."/>
            <person name="Moncalvo J.M."/>
        </authorList>
    </citation>
    <scope>NUCLEOTIDE SEQUENCE [LARGE SCALE GENOMIC DNA]</scope>
    <source>
        <strain evidence="12 13">AUS-77-4</strain>
    </source>
</reference>
<keyword evidence="13" id="KW-1185">Reference proteome</keyword>
<evidence type="ECO:0000256" key="3">
    <source>
        <dbReference type="ARBA" id="ARBA00010617"/>
    </source>
</evidence>
<comment type="subcellular location">
    <subcellularLocation>
        <location evidence="2">Membrane</location>
    </subcellularLocation>
</comment>
<dbReference type="GO" id="GO:0016705">
    <property type="term" value="F:oxidoreductase activity, acting on paired donors, with incorporation or reduction of molecular oxygen"/>
    <property type="evidence" value="ECO:0007669"/>
    <property type="project" value="InterPro"/>
</dbReference>
<evidence type="ECO:0000256" key="7">
    <source>
        <dbReference type="ARBA" id="ARBA00022989"/>
    </source>
</evidence>
<organism evidence="12 13">
    <name type="scientific">Furculomyces boomerangus</name>
    <dbReference type="NCBI Taxonomy" id="61424"/>
    <lineage>
        <taxon>Eukaryota</taxon>
        <taxon>Fungi</taxon>
        <taxon>Fungi incertae sedis</taxon>
        <taxon>Zoopagomycota</taxon>
        <taxon>Kickxellomycotina</taxon>
        <taxon>Harpellomycetes</taxon>
        <taxon>Harpellales</taxon>
        <taxon>Harpellaceae</taxon>
        <taxon>Furculomyces</taxon>
    </lineage>
</organism>
<evidence type="ECO:0000256" key="4">
    <source>
        <dbReference type="ARBA" id="ARBA00022617"/>
    </source>
</evidence>
<dbReference type="Pfam" id="PF00067">
    <property type="entry name" value="p450"/>
    <property type="match status" value="1"/>
</dbReference>
<comment type="similarity">
    <text evidence="3">Belongs to the cytochrome P450 family.</text>
</comment>
<dbReference type="AlphaFoldDB" id="A0A2T9YLD6"/>
<keyword evidence="8 11" id="KW-0408">Iron</keyword>
<evidence type="ECO:0000256" key="5">
    <source>
        <dbReference type="ARBA" id="ARBA00022692"/>
    </source>
</evidence>
<dbReference type="GO" id="GO:0016020">
    <property type="term" value="C:membrane"/>
    <property type="evidence" value="ECO:0007669"/>
    <property type="project" value="UniProtKB-SubCell"/>
</dbReference>
<accession>A0A2T9YLD6</accession>
<keyword evidence="7" id="KW-1133">Transmembrane helix</keyword>
<keyword evidence="5" id="KW-0812">Transmembrane</keyword>
<evidence type="ECO:0000256" key="9">
    <source>
        <dbReference type="ARBA" id="ARBA00023033"/>
    </source>
</evidence>
<protein>
    <recommendedName>
        <fullName evidence="14">Cytochrome P450</fullName>
    </recommendedName>
</protein>
<dbReference type="Proteomes" id="UP000245699">
    <property type="component" value="Unassembled WGS sequence"/>
</dbReference>
<evidence type="ECO:0000313" key="13">
    <source>
        <dbReference type="Proteomes" id="UP000245699"/>
    </source>
</evidence>
<dbReference type="InterPro" id="IPR001128">
    <property type="entry name" value="Cyt_P450"/>
</dbReference>
<keyword evidence="10" id="KW-0472">Membrane</keyword>
<evidence type="ECO:0000256" key="2">
    <source>
        <dbReference type="ARBA" id="ARBA00004370"/>
    </source>
</evidence>
<evidence type="ECO:0000313" key="12">
    <source>
        <dbReference type="EMBL" id="PVU93145.1"/>
    </source>
</evidence>
<dbReference type="InterPro" id="IPR002403">
    <property type="entry name" value="Cyt_P450_E_grp-IV"/>
</dbReference>
<dbReference type="PANTHER" id="PTHR46206:SF5">
    <property type="entry name" value="P450, PUTATIVE (EUROFUNG)-RELATED"/>
    <property type="match status" value="1"/>
</dbReference>
<evidence type="ECO:0000256" key="11">
    <source>
        <dbReference type="PIRSR" id="PIRSR602403-1"/>
    </source>
</evidence>
<dbReference type="STRING" id="61424.A0A2T9YLD6"/>
<dbReference type="OrthoDB" id="1844152at2759"/>
<evidence type="ECO:0000256" key="8">
    <source>
        <dbReference type="ARBA" id="ARBA00023004"/>
    </source>
</evidence>
<comment type="cofactor">
    <cofactor evidence="1 11">
        <name>heme</name>
        <dbReference type="ChEBI" id="CHEBI:30413"/>
    </cofactor>
</comment>
<keyword evidence="4 11" id="KW-0349">Heme</keyword>
<evidence type="ECO:0000256" key="10">
    <source>
        <dbReference type="ARBA" id="ARBA00023136"/>
    </source>
</evidence>
<gene>
    <name evidence="12" type="ORF">BB559_003415</name>
</gene>
<dbReference type="GO" id="GO:0005506">
    <property type="term" value="F:iron ion binding"/>
    <property type="evidence" value="ECO:0007669"/>
    <property type="project" value="InterPro"/>
</dbReference>